<feature type="transmembrane region" description="Helical" evidence="6">
    <location>
        <begin position="363"/>
        <end position="383"/>
    </location>
</feature>
<feature type="transmembrane region" description="Helical" evidence="6">
    <location>
        <begin position="287"/>
        <end position="310"/>
    </location>
</feature>
<dbReference type="PIRSF" id="PIRSF006060">
    <property type="entry name" value="AA_transporter"/>
    <property type="match status" value="1"/>
</dbReference>
<feature type="transmembrane region" description="Helical" evidence="6">
    <location>
        <begin position="336"/>
        <end position="357"/>
    </location>
</feature>
<dbReference type="FunFam" id="1.20.1740.10:FF:000001">
    <property type="entry name" value="Amino acid permease"/>
    <property type="match status" value="1"/>
</dbReference>
<feature type="transmembrane region" description="Helical" evidence="6">
    <location>
        <begin position="427"/>
        <end position="448"/>
    </location>
</feature>
<keyword evidence="5 6" id="KW-0472">Membrane</keyword>
<comment type="subcellular location">
    <subcellularLocation>
        <location evidence="1">Cell inner membrane</location>
        <topology evidence="1">Multi-pass membrane protein</topology>
    </subcellularLocation>
</comment>
<accession>A0A4P8YME3</accession>
<evidence type="ECO:0000313" key="9">
    <source>
        <dbReference type="Proteomes" id="UP000302163"/>
    </source>
</evidence>
<evidence type="ECO:0000256" key="3">
    <source>
        <dbReference type="ARBA" id="ARBA00022692"/>
    </source>
</evidence>
<dbReference type="PROSITE" id="PS00218">
    <property type="entry name" value="AMINO_ACID_PERMEASE_1"/>
    <property type="match status" value="1"/>
</dbReference>
<evidence type="ECO:0000259" key="7">
    <source>
        <dbReference type="Pfam" id="PF00324"/>
    </source>
</evidence>
<dbReference type="AlphaFoldDB" id="A0A4P8YME3"/>
<feature type="transmembrane region" description="Helical" evidence="6">
    <location>
        <begin position="403"/>
        <end position="421"/>
    </location>
</feature>
<evidence type="ECO:0000256" key="4">
    <source>
        <dbReference type="ARBA" id="ARBA00022989"/>
    </source>
</evidence>
<keyword evidence="2" id="KW-0813">Transport</keyword>
<dbReference type="GO" id="GO:0055085">
    <property type="term" value="P:transmembrane transport"/>
    <property type="evidence" value="ECO:0007669"/>
    <property type="project" value="InterPro"/>
</dbReference>
<dbReference type="Proteomes" id="UP000302163">
    <property type="component" value="Chromosome"/>
</dbReference>
<name>A0A4P8YME3_9ENTR</name>
<feature type="transmembrane region" description="Helical" evidence="6">
    <location>
        <begin position="206"/>
        <end position="228"/>
    </location>
</feature>
<dbReference type="InterPro" id="IPR004840">
    <property type="entry name" value="Amino_acid_permease_CS"/>
</dbReference>
<gene>
    <name evidence="8" type="ORF">FEM41_17715</name>
</gene>
<evidence type="ECO:0000256" key="5">
    <source>
        <dbReference type="ARBA" id="ARBA00023136"/>
    </source>
</evidence>
<dbReference type="PANTHER" id="PTHR43495">
    <property type="entry name" value="GABA PERMEASE"/>
    <property type="match status" value="1"/>
</dbReference>
<dbReference type="EMBL" id="CP040428">
    <property type="protein sequence ID" value="QCT21353.1"/>
    <property type="molecule type" value="Genomic_DNA"/>
</dbReference>
<protein>
    <submittedName>
        <fullName evidence="8">Amino acid permease</fullName>
    </submittedName>
</protein>
<keyword evidence="4 6" id="KW-1133">Transmembrane helix</keyword>
<feature type="transmembrane region" description="Helical" evidence="6">
    <location>
        <begin position="249"/>
        <end position="267"/>
    </location>
</feature>
<dbReference type="GO" id="GO:0005886">
    <property type="term" value="C:plasma membrane"/>
    <property type="evidence" value="ECO:0007669"/>
    <property type="project" value="UniProtKB-SubCell"/>
</dbReference>
<keyword evidence="9" id="KW-1185">Reference proteome</keyword>
<reference evidence="8 9" key="1">
    <citation type="submission" date="2019-05" db="EMBL/GenBank/DDBJ databases">
        <title>Complete genome sequence of Izhakiella calystegiae KSNA2, an endophyte isolated from beach morning glory (Calystegia soldanella).</title>
        <authorList>
            <person name="Jiang L."/>
            <person name="Jeong J.C."/>
            <person name="Kim C.Y."/>
            <person name="Kim D.H."/>
            <person name="Kim S.W."/>
            <person name="Lee j."/>
        </authorList>
    </citation>
    <scope>NUCLEOTIDE SEQUENCE [LARGE SCALE GENOMIC DNA]</scope>
    <source>
        <strain evidence="8 9">KSNA2</strain>
    </source>
</reference>
<evidence type="ECO:0000256" key="2">
    <source>
        <dbReference type="ARBA" id="ARBA00022448"/>
    </source>
</evidence>
<organism evidence="8 9">
    <name type="scientific">Jejubacter calystegiae</name>
    <dbReference type="NCBI Taxonomy" id="2579935"/>
    <lineage>
        <taxon>Bacteria</taxon>
        <taxon>Pseudomonadati</taxon>
        <taxon>Pseudomonadota</taxon>
        <taxon>Gammaproteobacteria</taxon>
        <taxon>Enterobacterales</taxon>
        <taxon>Enterobacteriaceae</taxon>
        <taxon>Jejubacter</taxon>
    </lineage>
</organism>
<feature type="transmembrane region" description="Helical" evidence="6">
    <location>
        <begin position="103"/>
        <end position="128"/>
    </location>
</feature>
<sequence length="467" mass="51843">MKQAARFEEIARRQQGLKQQLSAGQMSMLAIGGAIGTGLFLGSSYAIQMAGPSVLLSYFVGGVIALLLMGSLAEMTCQHPTSGSFGDYAEFYLGPMWGFLIRYAYWSCIVLAVGTEITAVGMYMQYWFPDSPLVMWMLLFSALIVGINVLGIGIFGHVEYALSAVKIIAIVAFILLAGAILLFGHNPQFGLHHYTDDGFMPFGLRGMWFAVIVSIFSYMSIEMIAVAAGEAKEPVKAVRQAFRGTLIRLCLFYFLSIALMLAIVPWQHSADRGSPFLIVMQLIKLPFASGIFNFIVLIAALSAMNSQLYITTRMLFSLARAGQAPQRFGRLNKRGVPLNAIALSSLGIFVSVILSVVWPHSAFVVMMSIAVYGACFTWMMIFITHLRFRRHHQPDQLTFRLWGYPWTPWLGAGLMLAILLSTPFTGFFRLTLAFGIPFTLLLMLAWGVRRRWQTRQPLSEMVEKAPG</sequence>
<dbReference type="Pfam" id="PF00324">
    <property type="entry name" value="AA_permease"/>
    <property type="match status" value="1"/>
</dbReference>
<evidence type="ECO:0000256" key="6">
    <source>
        <dbReference type="SAM" id="Phobius"/>
    </source>
</evidence>
<feature type="transmembrane region" description="Helical" evidence="6">
    <location>
        <begin position="21"/>
        <end position="47"/>
    </location>
</feature>
<feature type="domain" description="Amino acid permease/ SLC12A" evidence="7">
    <location>
        <begin position="26"/>
        <end position="431"/>
    </location>
</feature>
<keyword evidence="3 6" id="KW-0812">Transmembrane</keyword>
<dbReference type="OrthoDB" id="5442866at2"/>
<feature type="transmembrane region" description="Helical" evidence="6">
    <location>
        <begin position="167"/>
        <end position="186"/>
    </location>
</feature>
<dbReference type="InterPro" id="IPR004841">
    <property type="entry name" value="AA-permease/SLC12A_dom"/>
</dbReference>
<evidence type="ECO:0000256" key="1">
    <source>
        <dbReference type="ARBA" id="ARBA00004429"/>
    </source>
</evidence>
<evidence type="ECO:0000313" key="8">
    <source>
        <dbReference type="EMBL" id="QCT21353.1"/>
    </source>
</evidence>
<dbReference type="GO" id="GO:0006865">
    <property type="term" value="P:amino acid transport"/>
    <property type="evidence" value="ECO:0007669"/>
    <property type="project" value="InterPro"/>
</dbReference>
<dbReference type="RefSeq" id="WP_138097509.1">
    <property type="nucleotide sequence ID" value="NZ_CP040428.1"/>
</dbReference>
<dbReference type="PANTHER" id="PTHR43495:SF5">
    <property type="entry name" value="GAMMA-AMINOBUTYRIC ACID PERMEASE"/>
    <property type="match status" value="1"/>
</dbReference>
<feature type="transmembrane region" description="Helical" evidence="6">
    <location>
        <begin position="134"/>
        <end position="155"/>
    </location>
</feature>
<dbReference type="Gene3D" id="1.20.1740.10">
    <property type="entry name" value="Amino acid/polyamine transporter I"/>
    <property type="match status" value="1"/>
</dbReference>
<proteinExistence type="predicted"/>
<dbReference type="KEGG" id="izh:FEM41_17715"/>
<feature type="transmembrane region" description="Helical" evidence="6">
    <location>
        <begin position="53"/>
        <end position="73"/>
    </location>
</feature>